<reference evidence="2" key="3">
    <citation type="submission" date="2019-09" db="EMBL/GenBank/DDBJ databases">
        <title>Co-occurence of chitin degradation, pigmentation and bioactivity in marine Pseudoalteromonas.</title>
        <authorList>
            <person name="Sonnenschein E.C."/>
            <person name="Bech P.K."/>
        </authorList>
    </citation>
    <scope>NUCLEOTIDE SEQUENCE</scope>
    <source>
        <strain evidence="2">S3790</strain>
    </source>
</reference>
<dbReference type="Proteomes" id="UP000307217">
    <property type="component" value="Unassembled WGS sequence"/>
</dbReference>
<keyword evidence="1" id="KW-0812">Transmembrane</keyword>
<organism evidence="2 5">
    <name type="scientific">Pseudoalteromonas aurantia</name>
    <dbReference type="NCBI Taxonomy" id="43654"/>
    <lineage>
        <taxon>Bacteria</taxon>
        <taxon>Pseudomonadati</taxon>
        <taxon>Pseudomonadota</taxon>
        <taxon>Gammaproteobacteria</taxon>
        <taxon>Alteromonadales</taxon>
        <taxon>Pseudoalteromonadaceae</taxon>
        <taxon>Pseudoalteromonas</taxon>
    </lineage>
</organism>
<name>A0A5S3V833_9GAMM</name>
<dbReference type="EMBL" id="PNBX01000047">
    <property type="protein sequence ID" value="TMO67995.1"/>
    <property type="molecule type" value="Genomic_DNA"/>
</dbReference>
<accession>A0A5S3V833</accession>
<evidence type="ECO:0000313" key="3">
    <source>
        <dbReference type="EMBL" id="TMO73924.1"/>
    </source>
</evidence>
<keyword evidence="4" id="KW-1185">Reference proteome</keyword>
<evidence type="ECO:0000313" key="5">
    <source>
        <dbReference type="Proteomes" id="UP000307217"/>
    </source>
</evidence>
<comment type="caution">
    <text evidence="2">The sequence shown here is derived from an EMBL/GenBank/DDBJ whole genome shotgun (WGS) entry which is preliminary data.</text>
</comment>
<reference evidence="4 5" key="1">
    <citation type="submission" date="2018-01" db="EMBL/GenBank/DDBJ databases">
        <authorList>
            <person name="Paulsen S."/>
            <person name="Gram L.K."/>
        </authorList>
    </citation>
    <scope>NUCLEOTIDE SEQUENCE [LARGE SCALE GENOMIC DNA]</scope>
    <source>
        <strain evidence="2 5">S3790</strain>
        <strain evidence="3 4">S3895</strain>
    </source>
</reference>
<protein>
    <submittedName>
        <fullName evidence="2">Uncharacterized protein</fullName>
    </submittedName>
</protein>
<dbReference type="EMBL" id="PNBW01000052">
    <property type="protein sequence ID" value="TMO73924.1"/>
    <property type="molecule type" value="Genomic_DNA"/>
</dbReference>
<evidence type="ECO:0000256" key="1">
    <source>
        <dbReference type="SAM" id="Phobius"/>
    </source>
</evidence>
<reference evidence="4 5" key="2">
    <citation type="submission" date="2019-06" db="EMBL/GenBank/DDBJ databases">
        <title>Co-occurence of chitin degradation, pigmentation and bioactivity in marine Pseudoalteromonas.</title>
        <authorList>
            <person name="Sonnenschein E.C."/>
            <person name="Bech P.K."/>
        </authorList>
    </citation>
    <scope>NUCLEOTIDE SEQUENCE [LARGE SCALE GENOMIC DNA]</scope>
    <source>
        <strain evidence="5">S3790</strain>
        <strain evidence="3 4">S3895</strain>
    </source>
</reference>
<evidence type="ECO:0000313" key="2">
    <source>
        <dbReference type="EMBL" id="TMO67995.1"/>
    </source>
</evidence>
<sequence>MVAITLLMYLVGFSLAYTVLDAGFGALILFTSVTLTMVVRGLLLGQRLSDVQWGISCGFVKFECSIKPRFIRHKLACCRGYDDQWVRVGAYSLHGAKLRERPRSNAKYRR</sequence>
<proteinExistence type="predicted"/>
<feature type="transmembrane region" description="Helical" evidence="1">
    <location>
        <begin position="26"/>
        <end position="43"/>
    </location>
</feature>
<keyword evidence="1" id="KW-1133">Transmembrane helix</keyword>
<dbReference type="AlphaFoldDB" id="A0A5S3V833"/>
<gene>
    <name evidence="2" type="ORF">CWC19_11790</name>
    <name evidence="3" type="ORF">CWC20_11880</name>
</gene>
<dbReference type="Proteomes" id="UP000307164">
    <property type="component" value="Unassembled WGS sequence"/>
</dbReference>
<keyword evidence="1" id="KW-0472">Membrane</keyword>
<evidence type="ECO:0000313" key="4">
    <source>
        <dbReference type="Proteomes" id="UP000307164"/>
    </source>
</evidence>